<protein>
    <submittedName>
        <fullName evidence="1">Uncharacterized protein</fullName>
    </submittedName>
</protein>
<proteinExistence type="predicted"/>
<accession>A0A2P2R430</accession>
<dbReference type="EMBL" id="GGEC01093509">
    <property type="protein sequence ID" value="MBX73993.1"/>
    <property type="molecule type" value="Transcribed_RNA"/>
</dbReference>
<organism evidence="1">
    <name type="scientific">Rhizophora mucronata</name>
    <name type="common">Asiatic mangrove</name>
    <dbReference type="NCBI Taxonomy" id="61149"/>
    <lineage>
        <taxon>Eukaryota</taxon>
        <taxon>Viridiplantae</taxon>
        <taxon>Streptophyta</taxon>
        <taxon>Embryophyta</taxon>
        <taxon>Tracheophyta</taxon>
        <taxon>Spermatophyta</taxon>
        <taxon>Magnoliopsida</taxon>
        <taxon>eudicotyledons</taxon>
        <taxon>Gunneridae</taxon>
        <taxon>Pentapetalae</taxon>
        <taxon>rosids</taxon>
        <taxon>fabids</taxon>
        <taxon>Malpighiales</taxon>
        <taxon>Rhizophoraceae</taxon>
        <taxon>Rhizophora</taxon>
    </lineage>
</organism>
<evidence type="ECO:0000313" key="1">
    <source>
        <dbReference type="EMBL" id="MBX73993.1"/>
    </source>
</evidence>
<reference evidence="1" key="1">
    <citation type="submission" date="2018-02" db="EMBL/GenBank/DDBJ databases">
        <title>Rhizophora mucronata_Transcriptome.</title>
        <authorList>
            <person name="Meera S.P."/>
            <person name="Sreeshan A."/>
            <person name="Augustine A."/>
        </authorList>
    </citation>
    <scope>NUCLEOTIDE SEQUENCE</scope>
    <source>
        <tissue evidence="1">Leaf</tissue>
    </source>
</reference>
<name>A0A2P2R430_RHIMU</name>
<dbReference type="AlphaFoldDB" id="A0A2P2R430"/>
<sequence>MDSMAINQGFPSIYKYGSSEMAINQIPLLRLTCPHEVLDWKVQEIYCINYCKHSV</sequence>